<name>A0AAD8TW40_LOLMU</name>
<evidence type="ECO:0000256" key="5">
    <source>
        <dbReference type="ARBA" id="ARBA00023242"/>
    </source>
</evidence>
<dbReference type="PANTHER" id="PTHR31674:SF86">
    <property type="entry name" value="B3 DOMAIN-CONTAINING PROTEIN OS04G0347400-RELATED"/>
    <property type="match status" value="1"/>
</dbReference>
<dbReference type="Gene3D" id="2.40.330.10">
    <property type="entry name" value="DNA-binding pseudobarrel domain"/>
    <property type="match status" value="3"/>
</dbReference>
<keyword evidence="9" id="KW-1185">Reference proteome</keyword>
<dbReference type="CDD" id="cd10017">
    <property type="entry name" value="B3_DNA"/>
    <property type="match status" value="2"/>
</dbReference>
<keyword evidence="2" id="KW-0805">Transcription regulation</keyword>
<dbReference type="SUPFAM" id="SSF101936">
    <property type="entry name" value="DNA-binding pseudobarrel domain"/>
    <property type="match status" value="3"/>
</dbReference>
<proteinExistence type="predicted"/>
<feature type="domain" description="TF-B3" evidence="7">
    <location>
        <begin position="336"/>
        <end position="413"/>
    </location>
</feature>
<dbReference type="PROSITE" id="PS50863">
    <property type="entry name" value="B3"/>
    <property type="match status" value="3"/>
</dbReference>
<dbReference type="GO" id="GO:0003677">
    <property type="term" value="F:DNA binding"/>
    <property type="evidence" value="ECO:0007669"/>
    <property type="project" value="UniProtKB-KW"/>
</dbReference>
<gene>
    <name evidence="8" type="ORF">QYE76_009875</name>
</gene>
<feature type="region of interest" description="Disordered" evidence="6">
    <location>
        <begin position="247"/>
        <end position="313"/>
    </location>
</feature>
<protein>
    <recommendedName>
        <fullName evidence="7">TF-B3 domain-containing protein</fullName>
    </recommendedName>
</protein>
<dbReference type="PANTHER" id="PTHR31674">
    <property type="entry name" value="B3 DOMAIN-CONTAINING PROTEIN REM-LIKE 3-RELATED"/>
    <property type="match status" value="1"/>
</dbReference>
<evidence type="ECO:0000256" key="1">
    <source>
        <dbReference type="ARBA" id="ARBA00004123"/>
    </source>
</evidence>
<evidence type="ECO:0000259" key="7">
    <source>
        <dbReference type="PROSITE" id="PS50863"/>
    </source>
</evidence>
<feature type="domain" description="TF-B3" evidence="7">
    <location>
        <begin position="56"/>
        <end position="106"/>
    </location>
</feature>
<dbReference type="EMBL" id="JAUUTY010000001">
    <property type="protein sequence ID" value="KAK1693178.1"/>
    <property type="molecule type" value="Genomic_DNA"/>
</dbReference>
<keyword evidence="3" id="KW-0238">DNA-binding</keyword>
<reference evidence="8" key="1">
    <citation type="submission" date="2023-07" db="EMBL/GenBank/DDBJ databases">
        <title>A chromosome-level genome assembly of Lolium multiflorum.</title>
        <authorList>
            <person name="Chen Y."/>
            <person name="Copetti D."/>
            <person name="Kolliker R."/>
            <person name="Studer B."/>
        </authorList>
    </citation>
    <scope>NUCLEOTIDE SEQUENCE</scope>
    <source>
        <strain evidence="8">02402/16</strain>
        <tissue evidence="8">Leaf</tissue>
    </source>
</reference>
<keyword evidence="5" id="KW-0539">Nucleus</keyword>
<dbReference type="Pfam" id="PF02362">
    <property type="entry name" value="B3"/>
    <property type="match status" value="3"/>
</dbReference>
<feature type="compositionally biased region" description="Polar residues" evidence="6">
    <location>
        <begin position="247"/>
        <end position="271"/>
    </location>
</feature>
<dbReference type="InterPro" id="IPR039218">
    <property type="entry name" value="REM_fam"/>
</dbReference>
<dbReference type="AlphaFoldDB" id="A0AAD8TW40"/>
<accession>A0AAD8TW40</accession>
<feature type="compositionally biased region" description="Basic and acidic residues" evidence="6">
    <location>
        <begin position="273"/>
        <end position="285"/>
    </location>
</feature>
<evidence type="ECO:0000256" key="6">
    <source>
        <dbReference type="SAM" id="MobiDB-lite"/>
    </source>
</evidence>
<dbReference type="InterPro" id="IPR015300">
    <property type="entry name" value="DNA-bd_pseudobarrel_sf"/>
</dbReference>
<feature type="domain" description="TF-B3" evidence="7">
    <location>
        <begin position="133"/>
        <end position="230"/>
    </location>
</feature>
<keyword evidence="4" id="KW-0804">Transcription</keyword>
<organism evidence="8 9">
    <name type="scientific">Lolium multiflorum</name>
    <name type="common">Italian ryegrass</name>
    <name type="synonym">Lolium perenne subsp. multiflorum</name>
    <dbReference type="NCBI Taxonomy" id="4521"/>
    <lineage>
        <taxon>Eukaryota</taxon>
        <taxon>Viridiplantae</taxon>
        <taxon>Streptophyta</taxon>
        <taxon>Embryophyta</taxon>
        <taxon>Tracheophyta</taxon>
        <taxon>Spermatophyta</taxon>
        <taxon>Magnoliopsida</taxon>
        <taxon>Liliopsida</taxon>
        <taxon>Poales</taxon>
        <taxon>Poaceae</taxon>
        <taxon>BOP clade</taxon>
        <taxon>Pooideae</taxon>
        <taxon>Poodae</taxon>
        <taxon>Poeae</taxon>
        <taxon>Poeae Chloroplast Group 2 (Poeae type)</taxon>
        <taxon>Loliodinae</taxon>
        <taxon>Loliinae</taxon>
        <taxon>Lolium</taxon>
    </lineage>
</organism>
<evidence type="ECO:0000256" key="2">
    <source>
        <dbReference type="ARBA" id="ARBA00023015"/>
    </source>
</evidence>
<dbReference type="Proteomes" id="UP001231189">
    <property type="component" value="Unassembled WGS sequence"/>
</dbReference>
<dbReference type="SMART" id="SM01019">
    <property type="entry name" value="B3"/>
    <property type="match status" value="3"/>
</dbReference>
<sequence>MGKHGERSMTTQLKIVLPRSSEKLRISDELAKCFDSRDGGAGMTAFLVSPFGSAIWQVEVGRDGDGAFLGRRWPEFVEAHGISVGWFLVFRHVGRGVLTVKAFDCTFFIKEFGQTLTVPGFPAVQIETGHARKPQFLMPLFPHCMDKMAIPAEFLKRRYISDEELNRRKATFVNPSSDFWHIDLEKDGSNVFFAGGWSKFLKFQGIAVGQAILIRYQGNMIFTFEVFELTGCRRKLVKQRSRFQLTENSEETYSSQDNEQNEEANPSQKNAHSSKEAQSQKEAHIPRRKRKRSEEKRMPRSSTNPFGKRTDCEYETGSQPWIRKKLKSSALSQPCFPGEFCKKVGFLKKCTITLKSSEKKGPWEVQGLVYETGKFKFSKGWSTFRWDNRLKEGDVCIFNVINRGLWHVDIERC</sequence>
<dbReference type="GO" id="GO:0005634">
    <property type="term" value="C:nucleus"/>
    <property type="evidence" value="ECO:0007669"/>
    <property type="project" value="UniProtKB-SubCell"/>
</dbReference>
<dbReference type="InterPro" id="IPR003340">
    <property type="entry name" value="B3_DNA-bd"/>
</dbReference>
<evidence type="ECO:0000256" key="3">
    <source>
        <dbReference type="ARBA" id="ARBA00023125"/>
    </source>
</evidence>
<comment type="caution">
    <text evidence="8">The sequence shown here is derived from an EMBL/GenBank/DDBJ whole genome shotgun (WGS) entry which is preliminary data.</text>
</comment>
<comment type="subcellular location">
    <subcellularLocation>
        <location evidence="1">Nucleus</location>
    </subcellularLocation>
</comment>
<evidence type="ECO:0000313" key="9">
    <source>
        <dbReference type="Proteomes" id="UP001231189"/>
    </source>
</evidence>
<evidence type="ECO:0000256" key="4">
    <source>
        <dbReference type="ARBA" id="ARBA00023163"/>
    </source>
</evidence>
<evidence type="ECO:0000313" key="8">
    <source>
        <dbReference type="EMBL" id="KAK1693178.1"/>
    </source>
</evidence>